<reference evidence="9 10" key="1">
    <citation type="submission" date="2020-08" db="EMBL/GenBank/DDBJ databases">
        <title>The Agave Microbiome: Exploring the role of microbial communities in plant adaptations to desert environments.</title>
        <authorList>
            <person name="Partida-Martinez L.P."/>
        </authorList>
    </citation>
    <scope>NUCLEOTIDE SEQUENCE [LARGE SCALE GENOMIC DNA]</scope>
    <source>
        <strain evidence="9 10">RAS26</strain>
    </source>
</reference>
<dbReference type="PRINTS" id="PR00260">
    <property type="entry name" value="CHEMTRNSDUCR"/>
</dbReference>
<dbReference type="InterPro" id="IPR004089">
    <property type="entry name" value="MCPsignal_dom"/>
</dbReference>
<keyword evidence="2 6" id="KW-1133">Transmembrane helix</keyword>
<dbReference type="SUPFAM" id="SSF58104">
    <property type="entry name" value="Methyl-accepting chemotaxis protein (MCP) signaling domain"/>
    <property type="match status" value="1"/>
</dbReference>
<evidence type="ECO:0000313" key="10">
    <source>
        <dbReference type="Proteomes" id="UP000518206"/>
    </source>
</evidence>
<organism evidence="9 10">
    <name type="scientific">Cellulomonas cellasea</name>
    <dbReference type="NCBI Taxonomy" id="43670"/>
    <lineage>
        <taxon>Bacteria</taxon>
        <taxon>Bacillati</taxon>
        <taxon>Actinomycetota</taxon>
        <taxon>Actinomycetes</taxon>
        <taxon>Micrococcales</taxon>
        <taxon>Cellulomonadaceae</taxon>
        <taxon>Cellulomonas</taxon>
    </lineage>
</organism>
<evidence type="ECO:0000313" key="9">
    <source>
        <dbReference type="EMBL" id="MBB2924178.1"/>
    </source>
</evidence>
<dbReference type="InterPro" id="IPR003660">
    <property type="entry name" value="HAMP_dom"/>
</dbReference>
<dbReference type="Pfam" id="PF00015">
    <property type="entry name" value="MCPsignal"/>
    <property type="match status" value="1"/>
</dbReference>
<dbReference type="GO" id="GO:0004888">
    <property type="term" value="F:transmembrane signaling receptor activity"/>
    <property type="evidence" value="ECO:0007669"/>
    <property type="project" value="InterPro"/>
</dbReference>
<name>A0A7W4UHC3_9CELL</name>
<dbReference type="EMBL" id="JACHVX010000004">
    <property type="protein sequence ID" value="MBB2924178.1"/>
    <property type="molecule type" value="Genomic_DNA"/>
</dbReference>
<evidence type="ECO:0000256" key="1">
    <source>
        <dbReference type="ARBA" id="ARBA00022692"/>
    </source>
</evidence>
<dbReference type="GO" id="GO:0016020">
    <property type="term" value="C:membrane"/>
    <property type="evidence" value="ECO:0007669"/>
    <property type="project" value="InterPro"/>
</dbReference>
<evidence type="ECO:0000259" key="8">
    <source>
        <dbReference type="PROSITE" id="PS50885"/>
    </source>
</evidence>
<dbReference type="GO" id="GO:0006935">
    <property type="term" value="P:chemotaxis"/>
    <property type="evidence" value="ECO:0007669"/>
    <property type="project" value="InterPro"/>
</dbReference>
<dbReference type="PROSITE" id="PS50111">
    <property type="entry name" value="CHEMOTAXIS_TRANSDUC_2"/>
    <property type="match status" value="1"/>
</dbReference>
<feature type="domain" description="Methyl-accepting transducer" evidence="7">
    <location>
        <begin position="286"/>
        <end position="526"/>
    </location>
</feature>
<comment type="similarity">
    <text evidence="4">Belongs to the methyl-accepting chemotaxis (MCP) protein family.</text>
</comment>
<feature type="transmembrane region" description="Helical" evidence="6">
    <location>
        <begin position="30"/>
        <end position="50"/>
    </location>
</feature>
<dbReference type="RefSeq" id="WP_183296956.1">
    <property type="nucleotide sequence ID" value="NZ_JACHVX010000004.1"/>
</dbReference>
<feature type="domain" description="HAMP" evidence="8">
    <location>
        <begin position="229"/>
        <end position="281"/>
    </location>
</feature>
<dbReference type="PANTHER" id="PTHR32089:SF112">
    <property type="entry name" value="LYSOZYME-LIKE PROTEIN-RELATED"/>
    <property type="match status" value="1"/>
</dbReference>
<dbReference type="SMART" id="SM00283">
    <property type="entry name" value="MA"/>
    <property type="match status" value="1"/>
</dbReference>
<evidence type="ECO:0000256" key="5">
    <source>
        <dbReference type="PROSITE-ProRule" id="PRU00284"/>
    </source>
</evidence>
<evidence type="ECO:0000259" key="7">
    <source>
        <dbReference type="PROSITE" id="PS50111"/>
    </source>
</evidence>
<dbReference type="SMART" id="SM00304">
    <property type="entry name" value="HAMP"/>
    <property type="match status" value="1"/>
</dbReference>
<reference evidence="9 10" key="2">
    <citation type="submission" date="2020-08" db="EMBL/GenBank/DDBJ databases">
        <authorList>
            <person name="Partida-Martinez L."/>
            <person name="Huntemann M."/>
            <person name="Clum A."/>
            <person name="Wang J."/>
            <person name="Palaniappan K."/>
            <person name="Ritter S."/>
            <person name="Chen I.-M."/>
            <person name="Stamatis D."/>
            <person name="Reddy T."/>
            <person name="O'Malley R."/>
            <person name="Daum C."/>
            <person name="Shapiro N."/>
            <person name="Ivanova N."/>
            <person name="Kyrpides N."/>
            <person name="Woyke T."/>
        </authorList>
    </citation>
    <scope>NUCLEOTIDE SEQUENCE [LARGE SCALE GENOMIC DNA]</scope>
    <source>
        <strain evidence="9 10">RAS26</strain>
    </source>
</reference>
<dbReference type="CDD" id="cd06225">
    <property type="entry name" value="HAMP"/>
    <property type="match status" value="1"/>
</dbReference>
<evidence type="ECO:0000256" key="6">
    <source>
        <dbReference type="SAM" id="Phobius"/>
    </source>
</evidence>
<sequence>MTTTGPSAPTGDTGTAATRRGLTSSIRGKLLGVIGVLSVVAIAIGGLGIYEAESLAAKTAALADVQKSVGDPLATVHEDQLKARMIVAQLGALTSDEAEEFWLVEQEENDAELQEALDAVTLVIGDLEPRIHDFTANWEAWKDARDNELVPAALADDSAEYERVLTDVTEPIKSEFVDQLDAIEAGMTEYIDGIAAEAQRAADTARLILVVALVLGIGVVVALGLLLARSMRASVLQVQRAIEAMEHGDLTVRAEVTTRDELGLMARSLGTAQDAMRATLGRVAETSRELASSAELMSASTHELASGSEETSAQAGVVAAAAEQVSRNVQTVAAGAEQMGASIREIAQNANEAAKVASQAVGHAQEAASTVGALGESSQEIGNVVKVITSIAEQTNLLALNATIEAARAGEAGKGFAVVAGEVKDLAQESARAAEDIASRIAANQSQTTSAVAVISQIGRIIESINDYQMTIASAVEEQTATTTEMSRSVGEAATGSGDIAANITGVASSAASASSVVSRTNDQVADLARMSAELREQVGAFRY</sequence>
<evidence type="ECO:0000256" key="2">
    <source>
        <dbReference type="ARBA" id="ARBA00022989"/>
    </source>
</evidence>
<gene>
    <name evidence="9" type="ORF">FHR80_003106</name>
</gene>
<keyword evidence="3 5" id="KW-0807">Transducer</keyword>
<dbReference type="Proteomes" id="UP000518206">
    <property type="component" value="Unassembled WGS sequence"/>
</dbReference>
<dbReference type="InterPro" id="IPR004090">
    <property type="entry name" value="Chemotax_Me-accpt_rcpt"/>
</dbReference>
<comment type="caution">
    <text evidence="9">The sequence shown here is derived from an EMBL/GenBank/DDBJ whole genome shotgun (WGS) entry which is preliminary data.</text>
</comment>
<protein>
    <submittedName>
        <fullName evidence="9">Methyl-accepting chemotaxis protein</fullName>
    </submittedName>
</protein>
<keyword evidence="6" id="KW-0472">Membrane</keyword>
<dbReference type="AlphaFoldDB" id="A0A7W4UHC3"/>
<evidence type="ECO:0000256" key="4">
    <source>
        <dbReference type="ARBA" id="ARBA00029447"/>
    </source>
</evidence>
<dbReference type="Pfam" id="PF00672">
    <property type="entry name" value="HAMP"/>
    <property type="match status" value="1"/>
</dbReference>
<dbReference type="Gene3D" id="1.10.287.950">
    <property type="entry name" value="Methyl-accepting chemotaxis protein"/>
    <property type="match status" value="1"/>
</dbReference>
<accession>A0A7W4UHC3</accession>
<dbReference type="GO" id="GO:0007165">
    <property type="term" value="P:signal transduction"/>
    <property type="evidence" value="ECO:0007669"/>
    <property type="project" value="UniProtKB-KW"/>
</dbReference>
<dbReference type="PROSITE" id="PS50885">
    <property type="entry name" value="HAMP"/>
    <property type="match status" value="1"/>
</dbReference>
<proteinExistence type="inferred from homology"/>
<keyword evidence="1 6" id="KW-0812">Transmembrane</keyword>
<dbReference type="PANTHER" id="PTHR32089">
    <property type="entry name" value="METHYL-ACCEPTING CHEMOTAXIS PROTEIN MCPB"/>
    <property type="match status" value="1"/>
</dbReference>
<evidence type="ECO:0000256" key="3">
    <source>
        <dbReference type="ARBA" id="ARBA00023224"/>
    </source>
</evidence>
<feature type="transmembrane region" description="Helical" evidence="6">
    <location>
        <begin position="207"/>
        <end position="228"/>
    </location>
</feature>